<evidence type="ECO:0000256" key="4">
    <source>
        <dbReference type="ARBA" id="ARBA00022989"/>
    </source>
</evidence>
<sequence>MFSKRSPVETSRLLGWLTLLMPQLFLPFSFVAQAQQMPSLDLPLWTNDKNQSYRQDLCERYRTYSENGESIEFALEGLQLHTAAITGNFFILDNKGALNQEYPGLGARLLDQLAERGRYTWRNSFAAYGEPGENRTYTQLLLWSTEYYDVSADWWTETLARLRLGLAFPHGWYDASYILVGAEQEHEEHQINLWGWTQPFEAPVWGSIAATIVLSGVIYQALEFIGCPKRHQDERKHETLGNDIFLSALLFSQHFQFAPRTPASRIFAASMALWALLISSAYTANLASFFVIQNTPNVPVASIDDAIRLHMPLCVLATTAPAIYVEQTFPKAILIHKHDEIDLYNALNKGECALVVTTRASFIQYEKEQVTNADCRLTWVGRTIHVARAGFATKADSGKHCTSLIADVLNLHLIEMEGDGTINALWKEHLTRTSDQDCSALHKQSAGTTSPRNSIQEMAGLFILHLMLTGVAIVVAVFDKFWINHKEKEHRRRITLAAAAASTDQSTTDMKGRLDDGDKKNRESVSRNNDEDPSYSANNESFSSNLDARLSRLGPGFGLLRGGGLDDRPNKRRAATNIEYQLAELQLRNEQLEMKMDQRHDAMQKALGDITELLKRGKETAP</sequence>
<feature type="compositionally biased region" description="Basic and acidic residues" evidence="12">
    <location>
        <begin position="510"/>
        <end position="530"/>
    </location>
</feature>
<evidence type="ECO:0000256" key="5">
    <source>
        <dbReference type="ARBA" id="ARBA00023065"/>
    </source>
</evidence>
<dbReference type="InterPro" id="IPR015683">
    <property type="entry name" value="Ionotropic_Glu_rcpt"/>
</dbReference>
<evidence type="ECO:0000256" key="3">
    <source>
        <dbReference type="ARBA" id="ARBA00022692"/>
    </source>
</evidence>
<evidence type="ECO:0000256" key="13">
    <source>
        <dbReference type="SAM" id="Phobius"/>
    </source>
</evidence>
<evidence type="ECO:0000256" key="2">
    <source>
        <dbReference type="ARBA" id="ARBA00022448"/>
    </source>
</evidence>
<feature type="coiled-coil region" evidence="11">
    <location>
        <begin position="575"/>
        <end position="602"/>
    </location>
</feature>
<feature type="region of interest" description="Disordered" evidence="12">
    <location>
        <begin position="500"/>
        <end position="541"/>
    </location>
</feature>
<reference evidence="16" key="1">
    <citation type="submission" date="2020-06" db="EMBL/GenBank/DDBJ databases">
        <authorList>
            <consortium name="Plant Systems Biology data submission"/>
        </authorList>
    </citation>
    <scope>NUCLEOTIDE SEQUENCE</scope>
    <source>
        <strain evidence="16">D6</strain>
    </source>
</reference>
<dbReference type="EMBL" id="CAICTM010000031">
    <property type="protein sequence ID" value="CAB9498091.1"/>
    <property type="molecule type" value="Genomic_DNA"/>
</dbReference>
<keyword evidence="4 13" id="KW-1133">Transmembrane helix</keyword>
<comment type="caution">
    <text evidence="16">The sequence shown here is derived from an EMBL/GenBank/DDBJ whole genome shotgun (WGS) entry which is preliminary data.</text>
</comment>
<dbReference type="PANTHER" id="PTHR18966">
    <property type="entry name" value="IONOTROPIC GLUTAMATE RECEPTOR"/>
    <property type="match status" value="1"/>
</dbReference>
<evidence type="ECO:0000256" key="9">
    <source>
        <dbReference type="ARBA" id="ARBA00023286"/>
    </source>
</evidence>
<evidence type="ECO:0000256" key="14">
    <source>
        <dbReference type="SAM" id="SignalP"/>
    </source>
</evidence>
<dbReference type="AlphaFoldDB" id="A0A9N8DC94"/>
<evidence type="ECO:0000313" key="17">
    <source>
        <dbReference type="Proteomes" id="UP001153069"/>
    </source>
</evidence>
<accession>A0A9N8DC94</accession>
<proteinExistence type="predicted"/>
<keyword evidence="8" id="KW-0325">Glycoprotein</keyword>
<evidence type="ECO:0000313" key="16">
    <source>
        <dbReference type="EMBL" id="CAB9498091.1"/>
    </source>
</evidence>
<evidence type="ECO:0000256" key="6">
    <source>
        <dbReference type="ARBA" id="ARBA00023136"/>
    </source>
</evidence>
<organism evidence="16 17">
    <name type="scientific">Seminavis robusta</name>
    <dbReference type="NCBI Taxonomy" id="568900"/>
    <lineage>
        <taxon>Eukaryota</taxon>
        <taxon>Sar</taxon>
        <taxon>Stramenopiles</taxon>
        <taxon>Ochrophyta</taxon>
        <taxon>Bacillariophyta</taxon>
        <taxon>Bacillariophyceae</taxon>
        <taxon>Bacillariophycidae</taxon>
        <taxon>Naviculales</taxon>
        <taxon>Naviculaceae</taxon>
        <taxon>Seminavis</taxon>
    </lineage>
</organism>
<protein>
    <submittedName>
        <fullName evidence="16">Receptor ionotropic, delta</fullName>
    </submittedName>
</protein>
<feature type="domain" description="Ionotropic glutamate receptor C-terminal" evidence="15">
    <location>
        <begin position="203"/>
        <end position="465"/>
    </location>
</feature>
<comment type="subcellular location">
    <subcellularLocation>
        <location evidence="1">Membrane</location>
        <topology evidence="1">Multi-pass membrane protein</topology>
    </subcellularLocation>
</comment>
<dbReference type="Proteomes" id="UP001153069">
    <property type="component" value="Unassembled WGS sequence"/>
</dbReference>
<keyword evidence="14" id="KW-0732">Signal</keyword>
<keyword evidence="3 13" id="KW-0812">Transmembrane</keyword>
<dbReference type="GO" id="GO:0016020">
    <property type="term" value="C:membrane"/>
    <property type="evidence" value="ECO:0007669"/>
    <property type="project" value="UniProtKB-SubCell"/>
</dbReference>
<evidence type="ECO:0000256" key="11">
    <source>
        <dbReference type="SAM" id="Coils"/>
    </source>
</evidence>
<gene>
    <name evidence="16" type="ORF">SEMRO_31_G020310.1</name>
</gene>
<keyword evidence="5" id="KW-0406">Ion transport</keyword>
<keyword evidence="6 13" id="KW-0472">Membrane</keyword>
<dbReference type="Pfam" id="PF00060">
    <property type="entry name" value="Lig_chan"/>
    <property type="match status" value="1"/>
</dbReference>
<dbReference type="InterPro" id="IPR001320">
    <property type="entry name" value="Iontro_rcpt_C"/>
</dbReference>
<evidence type="ECO:0000256" key="8">
    <source>
        <dbReference type="ARBA" id="ARBA00023180"/>
    </source>
</evidence>
<keyword evidence="9" id="KW-1071">Ligand-gated ion channel</keyword>
<keyword evidence="11" id="KW-0175">Coiled coil</keyword>
<dbReference type="GO" id="GO:0015276">
    <property type="term" value="F:ligand-gated monoatomic ion channel activity"/>
    <property type="evidence" value="ECO:0007669"/>
    <property type="project" value="InterPro"/>
</dbReference>
<dbReference type="Gene3D" id="1.10.287.70">
    <property type="match status" value="1"/>
</dbReference>
<feature type="transmembrane region" description="Helical" evidence="13">
    <location>
        <begin position="458"/>
        <end position="483"/>
    </location>
</feature>
<keyword evidence="10" id="KW-0407">Ion channel</keyword>
<feature type="chain" id="PRO_5040227634" evidence="14">
    <location>
        <begin position="35"/>
        <end position="622"/>
    </location>
</feature>
<feature type="signal peptide" evidence="14">
    <location>
        <begin position="1"/>
        <end position="34"/>
    </location>
</feature>
<evidence type="ECO:0000256" key="7">
    <source>
        <dbReference type="ARBA" id="ARBA00023170"/>
    </source>
</evidence>
<dbReference type="OrthoDB" id="5984008at2759"/>
<evidence type="ECO:0000256" key="1">
    <source>
        <dbReference type="ARBA" id="ARBA00004141"/>
    </source>
</evidence>
<dbReference type="SUPFAM" id="SSF53850">
    <property type="entry name" value="Periplasmic binding protein-like II"/>
    <property type="match status" value="1"/>
</dbReference>
<evidence type="ECO:0000256" key="10">
    <source>
        <dbReference type="ARBA" id="ARBA00023303"/>
    </source>
</evidence>
<keyword evidence="2" id="KW-0813">Transport</keyword>
<evidence type="ECO:0000256" key="12">
    <source>
        <dbReference type="SAM" id="MobiDB-lite"/>
    </source>
</evidence>
<evidence type="ECO:0000259" key="15">
    <source>
        <dbReference type="Pfam" id="PF00060"/>
    </source>
</evidence>
<keyword evidence="7 16" id="KW-0675">Receptor</keyword>
<name>A0A9N8DC94_9STRA</name>
<keyword evidence="17" id="KW-1185">Reference proteome</keyword>